<dbReference type="EMBL" id="JAUJDW010000018">
    <property type="protein sequence ID" value="KAK0658448.1"/>
    <property type="molecule type" value="Genomic_DNA"/>
</dbReference>
<comment type="caution">
    <text evidence="3">The sequence shown here is derived from an EMBL/GenBank/DDBJ whole genome shotgun (WGS) entry which is preliminary data.</text>
</comment>
<dbReference type="SUPFAM" id="SSF55331">
    <property type="entry name" value="Tautomerase/MIF"/>
    <property type="match status" value="1"/>
</dbReference>
<protein>
    <recommendedName>
        <fullName evidence="2">Tautomerase cis-CaaD-like domain-containing protein</fullName>
    </recommendedName>
</protein>
<name>A0AA40D2U0_9PEZI</name>
<feature type="domain" description="Tautomerase cis-CaaD-like" evidence="2">
    <location>
        <begin position="1"/>
        <end position="140"/>
    </location>
</feature>
<dbReference type="InterPro" id="IPR014347">
    <property type="entry name" value="Tautomerase/MIF_sf"/>
</dbReference>
<accession>A0AA40D2U0</accession>
<evidence type="ECO:0000259" key="2">
    <source>
        <dbReference type="Pfam" id="PF14832"/>
    </source>
</evidence>
<evidence type="ECO:0000256" key="1">
    <source>
        <dbReference type="SAM" id="Phobius"/>
    </source>
</evidence>
<sequence>MPLWRIFHPDNTFTTKEERDALAADITKLYVGFGLPAFYVIVIFNAVPAEKLYVGGVSNDKAGAPFIRIVFENIARRLGDEHKSGWLQLVDATLKPHIADKGYDWEYHGLETDRELWKIQGLVPPPTGTEGEQLWVKENKAIPY</sequence>
<gene>
    <name evidence="3" type="ORF">DIS24_g4765</name>
</gene>
<reference evidence="3" key="1">
    <citation type="submission" date="2023-06" db="EMBL/GenBank/DDBJ databases">
        <title>Multi-omics analyses reveal the molecular pathogenesis toolkit of Lasiodiplodia hormozganensis, a cross-kingdom pathogen.</title>
        <authorList>
            <person name="Felix C."/>
            <person name="Meneses R."/>
            <person name="Goncalves M.F.M."/>
            <person name="Tilleman L."/>
            <person name="Duarte A.S."/>
            <person name="Jorrin-Novo J.V."/>
            <person name="Van De Peer Y."/>
            <person name="Deforce D."/>
            <person name="Van Nieuwerburgh F."/>
            <person name="Esteves A.C."/>
            <person name="Alves A."/>
        </authorList>
    </citation>
    <scope>NUCLEOTIDE SEQUENCE</scope>
    <source>
        <strain evidence="3">CBS 339.90</strain>
    </source>
</reference>
<dbReference type="Proteomes" id="UP001175001">
    <property type="component" value="Unassembled WGS sequence"/>
</dbReference>
<evidence type="ECO:0000313" key="4">
    <source>
        <dbReference type="Proteomes" id="UP001175001"/>
    </source>
</evidence>
<keyword evidence="1" id="KW-1133">Transmembrane helix</keyword>
<evidence type="ECO:0000313" key="3">
    <source>
        <dbReference type="EMBL" id="KAK0658448.1"/>
    </source>
</evidence>
<dbReference type="Pfam" id="PF14832">
    <property type="entry name" value="Tautomerase_3"/>
    <property type="match status" value="1"/>
</dbReference>
<dbReference type="InterPro" id="IPR028116">
    <property type="entry name" value="Cis-CaaD-like"/>
</dbReference>
<organism evidence="3 4">
    <name type="scientific">Lasiodiplodia hormozganensis</name>
    <dbReference type="NCBI Taxonomy" id="869390"/>
    <lineage>
        <taxon>Eukaryota</taxon>
        <taxon>Fungi</taxon>
        <taxon>Dikarya</taxon>
        <taxon>Ascomycota</taxon>
        <taxon>Pezizomycotina</taxon>
        <taxon>Dothideomycetes</taxon>
        <taxon>Dothideomycetes incertae sedis</taxon>
        <taxon>Botryosphaeriales</taxon>
        <taxon>Botryosphaeriaceae</taxon>
        <taxon>Lasiodiplodia</taxon>
    </lineage>
</organism>
<proteinExistence type="predicted"/>
<keyword evidence="4" id="KW-1185">Reference proteome</keyword>
<feature type="transmembrane region" description="Helical" evidence="1">
    <location>
        <begin position="29"/>
        <end position="47"/>
    </location>
</feature>
<keyword evidence="1" id="KW-0472">Membrane</keyword>
<keyword evidence="1" id="KW-0812">Transmembrane</keyword>
<dbReference type="AlphaFoldDB" id="A0AA40D2U0"/>
<dbReference type="Gene3D" id="3.30.429.10">
    <property type="entry name" value="Macrophage Migration Inhibitory Factor"/>
    <property type="match status" value="1"/>
</dbReference>